<dbReference type="InterPro" id="IPR002138">
    <property type="entry name" value="Pept_C14_p10"/>
</dbReference>
<comment type="similarity">
    <text evidence="1 3">Belongs to the peptidase C14A family.</text>
</comment>
<dbReference type="PANTHER" id="PTHR48169:SF7">
    <property type="entry name" value="CASPASE 10"/>
    <property type="match status" value="1"/>
</dbReference>
<keyword evidence="2" id="KW-0053">Apoptosis</keyword>
<gene>
    <name evidence="7" type="primary">LOC136074135</name>
</gene>
<feature type="domain" description="Caspase family p10" evidence="4">
    <location>
        <begin position="170"/>
        <end position="210"/>
    </location>
</feature>
<evidence type="ECO:0000256" key="1">
    <source>
        <dbReference type="ARBA" id="ARBA00010134"/>
    </source>
</evidence>
<feature type="domain" description="Caspase family p20" evidence="5">
    <location>
        <begin position="19"/>
        <end position="139"/>
    </location>
</feature>
<dbReference type="PANTHER" id="PTHR48169">
    <property type="entry name" value="DED DOMAIN-CONTAINING PROTEIN"/>
    <property type="match status" value="1"/>
</dbReference>
<accession>A0ABM4B146</accession>
<dbReference type="InterPro" id="IPR011600">
    <property type="entry name" value="Pept_C14_caspase"/>
</dbReference>
<dbReference type="PRINTS" id="PR00376">
    <property type="entry name" value="IL1BCENZYME"/>
</dbReference>
<evidence type="ECO:0000259" key="5">
    <source>
        <dbReference type="PROSITE" id="PS50208"/>
    </source>
</evidence>
<dbReference type="SUPFAM" id="SSF52129">
    <property type="entry name" value="Caspase-like"/>
    <property type="match status" value="1"/>
</dbReference>
<proteinExistence type="inferred from homology"/>
<dbReference type="InterPro" id="IPR029030">
    <property type="entry name" value="Caspase-like_dom_sf"/>
</dbReference>
<evidence type="ECO:0000313" key="6">
    <source>
        <dbReference type="Proteomes" id="UP001652625"/>
    </source>
</evidence>
<name>A0ABM4B146_HYDVU</name>
<dbReference type="RefSeq" id="XP_065642508.1">
    <property type="nucleotide sequence ID" value="XM_065786436.1"/>
</dbReference>
<dbReference type="SMART" id="SM00115">
    <property type="entry name" value="CASc"/>
    <property type="match status" value="1"/>
</dbReference>
<dbReference type="Gene3D" id="3.40.50.1460">
    <property type="match status" value="1"/>
</dbReference>
<dbReference type="InterPro" id="IPR033139">
    <property type="entry name" value="Caspase_cys_AS"/>
</dbReference>
<dbReference type="PROSITE" id="PS50208">
    <property type="entry name" value="CASPASE_P20"/>
    <property type="match status" value="1"/>
</dbReference>
<organism evidence="6 7">
    <name type="scientific">Hydra vulgaris</name>
    <name type="common">Hydra</name>
    <name type="synonym">Hydra attenuata</name>
    <dbReference type="NCBI Taxonomy" id="6087"/>
    <lineage>
        <taxon>Eukaryota</taxon>
        <taxon>Metazoa</taxon>
        <taxon>Cnidaria</taxon>
        <taxon>Hydrozoa</taxon>
        <taxon>Hydroidolina</taxon>
        <taxon>Anthoathecata</taxon>
        <taxon>Aplanulata</taxon>
        <taxon>Hydridae</taxon>
        <taxon>Hydra</taxon>
    </lineage>
</organism>
<protein>
    <submittedName>
        <fullName evidence="7">Caspase-7-like</fullName>
    </submittedName>
</protein>
<keyword evidence="6" id="KW-1185">Reference proteome</keyword>
<dbReference type="Proteomes" id="UP001652625">
    <property type="component" value="Chromosome 01"/>
</dbReference>
<dbReference type="InterPro" id="IPR015917">
    <property type="entry name" value="Pept_C14A"/>
</dbReference>
<dbReference type="GeneID" id="136074135"/>
<evidence type="ECO:0000256" key="3">
    <source>
        <dbReference type="RuleBase" id="RU003971"/>
    </source>
</evidence>
<reference evidence="6" key="1">
    <citation type="submission" date="2025-05" db="UniProtKB">
        <authorList>
            <consortium name="RefSeq"/>
        </authorList>
    </citation>
    <scope>NUCLEOTIDE SEQUENCE [LARGE SCALE GENOMIC DNA]</scope>
</reference>
<dbReference type="Gene3D" id="3.30.70.1470">
    <property type="entry name" value="Caspase-like"/>
    <property type="match status" value="1"/>
</dbReference>
<sequence length="271" mass="31388">MALNTMFLGIPIYTFNSNPCGLCVILYNSSFEKCDYRIGANVDVQTLSETFSKLNFKVKTEVYKSKSQMYDIIRKCGNEKDVNCFVCFISLHGKLETVFGSDEEPLTFEEMRSAINDNDDNLLIGKPKIFFIQACQGENFLEMYNDSRDSRYLRKPDFKPELLYLRTQDLTTALPKNADYCLSVTTTPGHHAWRNEKGTVYFQTLCRIINNLLVTNKQKSLFNILLLLEHEMRKHLIIVSTQAENPSILKGNLCNIAFNSLREDVYFEKWR</sequence>
<evidence type="ECO:0000313" key="7">
    <source>
        <dbReference type="RefSeq" id="XP_065642508.1"/>
    </source>
</evidence>
<reference evidence="7" key="2">
    <citation type="submission" date="2025-08" db="UniProtKB">
        <authorList>
            <consortium name="RefSeq"/>
        </authorList>
    </citation>
    <scope>IDENTIFICATION</scope>
</reference>
<dbReference type="InterPro" id="IPR001309">
    <property type="entry name" value="Pept_C14_p20"/>
</dbReference>
<evidence type="ECO:0000259" key="4">
    <source>
        <dbReference type="PROSITE" id="PS50207"/>
    </source>
</evidence>
<dbReference type="PROSITE" id="PS50207">
    <property type="entry name" value="CASPASE_P10"/>
    <property type="match status" value="1"/>
</dbReference>
<dbReference type="Pfam" id="PF00656">
    <property type="entry name" value="Peptidase_C14"/>
    <property type="match status" value="1"/>
</dbReference>
<evidence type="ECO:0000256" key="2">
    <source>
        <dbReference type="ARBA" id="ARBA00022703"/>
    </source>
</evidence>
<dbReference type="PROSITE" id="PS01122">
    <property type="entry name" value="CASPASE_CYS"/>
    <property type="match status" value="1"/>
</dbReference>